<reference evidence="1 2" key="1">
    <citation type="submission" date="2020-02" db="EMBL/GenBank/DDBJ databases">
        <authorList>
            <person name="Ma Q."/>
            <person name="Huang Y."/>
            <person name="Song X."/>
            <person name="Pei D."/>
        </authorList>
    </citation>
    <scope>NUCLEOTIDE SEQUENCE [LARGE SCALE GENOMIC DNA]</scope>
    <source>
        <strain evidence="1">Sxm20200214</strain>
        <tissue evidence="1">Leaf</tissue>
    </source>
</reference>
<proteinExistence type="predicted"/>
<evidence type="ECO:0000313" key="1">
    <source>
        <dbReference type="EMBL" id="KAG2330942.1"/>
    </source>
</evidence>
<dbReference type="EMBL" id="JAAMPC010000001">
    <property type="protein sequence ID" value="KAG2330942.1"/>
    <property type="molecule type" value="Genomic_DNA"/>
</dbReference>
<sequence>MRGSIQTARIDTAYNEEHDARKDNATCNPIRHAPVTFNNLDAERLDAPHNGVPSVEILNILINI</sequence>
<comment type="caution">
    <text evidence="1">The sequence shown here is derived from an EMBL/GenBank/DDBJ whole genome shotgun (WGS) entry which is preliminary data.</text>
</comment>
<accession>A0A8X8BEJ7</accession>
<protein>
    <submittedName>
        <fullName evidence="1">Uncharacterized protein</fullName>
    </submittedName>
</protein>
<dbReference type="AlphaFoldDB" id="A0A8X8BEJ7"/>
<name>A0A8X8BEJ7_BRACI</name>
<dbReference type="Proteomes" id="UP000886595">
    <property type="component" value="Unassembled WGS sequence"/>
</dbReference>
<gene>
    <name evidence="1" type="ORF">Bca52824_002122</name>
</gene>
<keyword evidence="2" id="KW-1185">Reference proteome</keyword>
<organism evidence="1 2">
    <name type="scientific">Brassica carinata</name>
    <name type="common">Ethiopian mustard</name>
    <name type="synonym">Abyssinian cabbage</name>
    <dbReference type="NCBI Taxonomy" id="52824"/>
    <lineage>
        <taxon>Eukaryota</taxon>
        <taxon>Viridiplantae</taxon>
        <taxon>Streptophyta</taxon>
        <taxon>Embryophyta</taxon>
        <taxon>Tracheophyta</taxon>
        <taxon>Spermatophyta</taxon>
        <taxon>Magnoliopsida</taxon>
        <taxon>eudicotyledons</taxon>
        <taxon>Gunneridae</taxon>
        <taxon>Pentapetalae</taxon>
        <taxon>rosids</taxon>
        <taxon>malvids</taxon>
        <taxon>Brassicales</taxon>
        <taxon>Brassicaceae</taxon>
        <taxon>Brassiceae</taxon>
        <taxon>Brassica</taxon>
    </lineage>
</organism>
<evidence type="ECO:0000313" key="2">
    <source>
        <dbReference type="Proteomes" id="UP000886595"/>
    </source>
</evidence>